<dbReference type="STRING" id="1267768.BV394_11180"/>
<accession>A0A2M9D544</accession>
<name>A0A1U7DJP8_9RHOB</name>
<accession>A0A1U7DJP8</accession>
<protein>
    <submittedName>
        <fullName evidence="1">Uncharacterized protein</fullName>
    </submittedName>
</protein>
<dbReference type="AlphaFoldDB" id="A0A1U7DJP8"/>
<dbReference type="EMBL" id="CP019124">
    <property type="protein sequence ID" value="APX90220.1"/>
    <property type="molecule type" value="Genomic_DNA"/>
</dbReference>
<evidence type="ECO:0000313" key="1">
    <source>
        <dbReference type="EMBL" id="APX90220.1"/>
    </source>
</evidence>
<gene>
    <name evidence="1" type="ORF">BV394_11180</name>
</gene>
<dbReference type="RefSeq" id="WP_076980237.1">
    <property type="nucleotide sequence ID" value="NZ_CP019124.1"/>
</dbReference>
<sequence>MIIVLGVLVAFVLVLLLANRRTRACRWRRRALVNGRAEWRCVACGAEAQTDSPAPPRDCLAPGQTRG</sequence>
<reference evidence="1 2" key="1">
    <citation type="submission" date="2017-01" db="EMBL/GenBank/DDBJ databases">
        <title>Genomic analysis of Xuhuaishuia manganoxidans DY6-4.</title>
        <authorList>
            <person name="Wang X."/>
        </authorList>
    </citation>
    <scope>NUCLEOTIDE SEQUENCE [LARGE SCALE GENOMIC DNA]</scope>
    <source>
        <strain evidence="1 2">DY6-4</strain>
    </source>
</reference>
<evidence type="ECO:0000313" key="2">
    <source>
        <dbReference type="Proteomes" id="UP000187266"/>
    </source>
</evidence>
<organism evidence="1 2">
    <name type="scientific">Brevirhabdus pacifica</name>
    <dbReference type="NCBI Taxonomy" id="1267768"/>
    <lineage>
        <taxon>Bacteria</taxon>
        <taxon>Pseudomonadati</taxon>
        <taxon>Pseudomonadota</taxon>
        <taxon>Alphaproteobacteria</taxon>
        <taxon>Rhodobacterales</taxon>
        <taxon>Paracoccaceae</taxon>
        <taxon>Brevirhabdus</taxon>
    </lineage>
</organism>
<keyword evidence="2" id="KW-1185">Reference proteome</keyword>
<proteinExistence type="predicted"/>
<dbReference type="Proteomes" id="UP000187266">
    <property type="component" value="Chromosome"/>
</dbReference>